<evidence type="ECO:0008006" key="3">
    <source>
        <dbReference type="Google" id="ProtNLM"/>
    </source>
</evidence>
<dbReference type="OrthoDB" id="72471at2"/>
<accession>A0A1V2W386</accession>
<gene>
    <name evidence="1" type="ORF">A8E72_16875</name>
</gene>
<name>A0A1V2W386_9BURK</name>
<evidence type="ECO:0000313" key="2">
    <source>
        <dbReference type="Proteomes" id="UP000188543"/>
    </source>
</evidence>
<dbReference type="Proteomes" id="UP000188543">
    <property type="component" value="Unassembled WGS sequence"/>
</dbReference>
<organism evidence="1 2">
    <name type="scientific">Burkholderia cenocepacia</name>
    <dbReference type="NCBI Taxonomy" id="95486"/>
    <lineage>
        <taxon>Bacteria</taxon>
        <taxon>Pseudomonadati</taxon>
        <taxon>Pseudomonadota</taxon>
        <taxon>Betaproteobacteria</taxon>
        <taxon>Burkholderiales</taxon>
        <taxon>Burkholderiaceae</taxon>
        <taxon>Burkholderia</taxon>
        <taxon>Burkholderia cepacia complex</taxon>
    </lineage>
</organism>
<evidence type="ECO:0000313" key="1">
    <source>
        <dbReference type="EMBL" id="ONU85067.1"/>
    </source>
</evidence>
<proteinExistence type="predicted"/>
<dbReference type="RefSeq" id="WP_077020103.1">
    <property type="nucleotide sequence ID" value="NZ_CADETK010000010.1"/>
</dbReference>
<comment type="caution">
    <text evidence="1">The sequence shown here is derived from an EMBL/GenBank/DDBJ whole genome shotgun (WGS) entry which is preliminary data.</text>
</comment>
<dbReference type="AlphaFoldDB" id="A0A1V2W386"/>
<sequence>MTEHPILFNEPMSAAARAGRKSQTRRVVNWRTVRPGLNLQFSGLSASAVGNAWVLESPTRASHEWRCAPTRCPYGVPGDRLWVRETHVAFGRWETRYSAKKERDEWHFIDMTLETGREYRFGGDLPNAARGSVTPAWWRRPSIFMPRAAARTLLEVTGVRVERLQSISEADAIAEGIERTPDGFSVDGGRHFHAARARDSFASLWDSINAARGHGWDTNPFLWVVEFRRITP</sequence>
<reference evidence="1 2" key="1">
    <citation type="submission" date="2016-08" db="EMBL/GenBank/DDBJ databases">
        <authorList>
            <person name="Seilhamer J.J."/>
        </authorList>
    </citation>
    <scope>NUCLEOTIDE SEQUENCE [LARGE SCALE GENOMIC DNA]</scope>
    <source>
        <strain evidence="1 2">VC14762</strain>
    </source>
</reference>
<dbReference type="EMBL" id="MUTJ01000053">
    <property type="protein sequence ID" value="ONU85067.1"/>
    <property type="molecule type" value="Genomic_DNA"/>
</dbReference>
<protein>
    <recommendedName>
        <fullName evidence="3">Phage-related protein</fullName>
    </recommendedName>
</protein>